<evidence type="ECO:0000313" key="2">
    <source>
        <dbReference type="Proteomes" id="UP000887116"/>
    </source>
</evidence>
<sequence>MRFGFEGLLMEFYIRELLSLVIKNVTNSRSKGGITQLCDQLEFHIRSLESIDMTSDKYAAMLLPLVESCIPGDVLRIWLRNPFVSTAEESYCQKLTHLLKFFRLEVESKQRVLLLKSGFKSYFPK</sequence>
<dbReference type="Proteomes" id="UP000887116">
    <property type="component" value="Unassembled WGS sequence"/>
</dbReference>
<dbReference type="AlphaFoldDB" id="A0A8X6HG30"/>
<dbReference type="OrthoDB" id="5967017at2759"/>
<dbReference type="EMBL" id="BMAO01008405">
    <property type="protein sequence ID" value="GFR23132.1"/>
    <property type="molecule type" value="Genomic_DNA"/>
</dbReference>
<evidence type="ECO:0000313" key="1">
    <source>
        <dbReference type="EMBL" id="GFR23132.1"/>
    </source>
</evidence>
<name>A0A8X6HG30_TRICU</name>
<reference evidence="1" key="1">
    <citation type="submission" date="2020-07" db="EMBL/GenBank/DDBJ databases">
        <title>Multicomponent nature underlies the extraordinary mechanical properties of spider dragline silk.</title>
        <authorList>
            <person name="Kono N."/>
            <person name="Nakamura H."/>
            <person name="Mori M."/>
            <person name="Yoshida Y."/>
            <person name="Ohtoshi R."/>
            <person name="Malay A.D."/>
            <person name="Moran D.A.P."/>
            <person name="Tomita M."/>
            <person name="Numata K."/>
            <person name="Arakawa K."/>
        </authorList>
    </citation>
    <scope>NUCLEOTIDE SEQUENCE</scope>
</reference>
<organism evidence="1 2">
    <name type="scientific">Trichonephila clavata</name>
    <name type="common">Joro spider</name>
    <name type="synonym">Nephila clavata</name>
    <dbReference type="NCBI Taxonomy" id="2740835"/>
    <lineage>
        <taxon>Eukaryota</taxon>
        <taxon>Metazoa</taxon>
        <taxon>Ecdysozoa</taxon>
        <taxon>Arthropoda</taxon>
        <taxon>Chelicerata</taxon>
        <taxon>Arachnida</taxon>
        <taxon>Araneae</taxon>
        <taxon>Araneomorphae</taxon>
        <taxon>Entelegynae</taxon>
        <taxon>Araneoidea</taxon>
        <taxon>Nephilidae</taxon>
        <taxon>Trichonephila</taxon>
    </lineage>
</organism>
<comment type="caution">
    <text evidence="1">The sequence shown here is derived from an EMBL/GenBank/DDBJ whole genome shotgun (WGS) entry which is preliminary data.</text>
</comment>
<protein>
    <submittedName>
        <fullName evidence="1">Uncharacterized protein</fullName>
    </submittedName>
</protein>
<gene>
    <name evidence="1" type="primary">AVEN_244127_1</name>
    <name evidence="1" type="ORF">TNCT_32481</name>
</gene>
<keyword evidence="2" id="KW-1185">Reference proteome</keyword>
<accession>A0A8X6HG30</accession>
<proteinExistence type="predicted"/>